<proteinExistence type="inferred from homology"/>
<gene>
    <name evidence="6" type="primary">hslO</name>
    <name evidence="7" type="ORF">FC31_GL000840</name>
</gene>
<dbReference type="Pfam" id="PF01430">
    <property type="entry name" value="HSP33"/>
    <property type="match status" value="1"/>
</dbReference>
<dbReference type="InterPro" id="IPR000397">
    <property type="entry name" value="Heat_shock_Hsp33"/>
</dbReference>
<evidence type="ECO:0000256" key="4">
    <source>
        <dbReference type="ARBA" id="ARBA00023186"/>
    </source>
</evidence>
<keyword evidence="4 6" id="KW-0143">Chaperone</keyword>
<dbReference type="Proteomes" id="UP000051883">
    <property type="component" value="Unassembled WGS sequence"/>
</dbReference>
<accession>A0ABR5P333</accession>
<keyword evidence="5 6" id="KW-0676">Redox-active center</keyword>
<feature type="disulfide bond" description="Redox-active" evidence="6">
    <location>
        <begin position="247"/>
        <end position="249"/>
    </location>
</feature>
<feature type="disulfide bond" description="Redox-active" evidence="6">
    <location>
        <begin position="280"/>
        <end position="283"/>
    </location>
</feature>
<dbReference type="Gene3D" id="3.90.1280.10">
    <property type="entry name" value="HSP33 redox switch-like"/>
    <property type="match status" value="1"/>
</dbReference>
<comment type="caution">
    <text evidence="7">The sequence shown here is derived from an EMBL/GenBank/DDBJ whole genome shotgun (WGS) entry which is preliminary data.</text>
</comment>
<organism evidence="7 8">
    <name type="scientific">Limosilactobacillus antri DSM 16041</name>
    <dbReference type="NCBI Taxonomy" id="525309"/>
    <lineage>
        <taxon>Bacteria</taxon>
        <taxon>Bacillati</taxon>
        <taxon>Bacillota</taxon>
        <taxon>Bacilli</taxon>
        <taxon>Lactobacillales</taxon>
        <taxon>Lactobacillaceae</taxon>
        <taxon>Limosilactobacillus</taxon>
    </lineage>
</organism>
<evidence type="ECO:0000256" key="1">
    <source>
        <dbReference type="ARBA" id="ARBA00022490"/>
    </source>
</evidence>
<sequence>MQGGIIMTKTTDYLVKSMTKDGKFRAYAVNATQLVEKAHEIHDTWSASSAALGRTLIGTLLLATAGLEGEAGMTVKIQGNGPVGYIVADGTADGTVKGYMGNPHVNLPANSKGKIDVAGAVGTKGTLSVTKMAPGDKTPYTGEVNLVSGELGDDFTYYLAQSEQIPSAVGLSVFVNPDESIQVAGGFMIQVLPGASDEEISKLEEKLKGLPLVSEMLRDGDTPEDILGKLFGDQLKILAKMPVRYECNCNKQRFAHALESISADDLKQLINEDHHAETVCQFCGKKYDFSEDELQLIYDKKLADAAADQETAAQENQAAKQDDQK</sequence>
<keyword evidence="2 6" id="KW-0862">Zinc</keyword>
<evidence type="ECO:0000313" key="7">
    <source>
        <dbReference type="EMBL" id="KRK60802.1"/>
    </source>
</evidence>
<dbReference type="InterPro" id="IPR016154">
    <property type="entry name" value="Heat_shock_Hsp33_C"/>
</dbReference>
<dbReference type="PANTHER" id="PTHR30111">
    <property type="entry name" value="33 KDA CHAPERONIN"/>
    <property type="match status" value="1"/>
</dbReference>
<keyword evidence="3 6" id="KW-1015">Disulfide bond</keyword>
<evidence type="ECO:0000256" key="2">
    <source>
        <dbReference type="ARBA" id="ARBA00022833"/>
    </source>
</evidence>
<evidence type="ECO:0000256" key="3">
    <source>
        <dbReference type="ARBA" id="ARBA00023157"/>
    </source>
</evidence>
<comment type="similarity">
    <text evidence="6">Belongs to the HSP33 family.</text>
</comment>
<dbReference type="SUPFAM" id="SSF118352">
    <property type="entry name" value="HSP33 redox switch-like"/>
    <property type="match status" value="1"/>
</dbReference>
<comment type="PTM">
    <text evidence="6">Under oxidizing conditions two disulfide bonds are formed involving the reactive cysteines. Under reducing conditions zinc is bound to the reactive cysteines and the protein is inactive.</text>
</comment>
<keyword evidence="8" id="KW-1185">Reference proteome</keyword>
<dbReference type="NCBIfam" id="NF001033">
    <property type="entry name" value="PRK00114.1"/>
    <property type="match status" value="1"/>
</dbReference>
<keyword evidence="1 6" id="KW-0963">Cytoplasm</keyword>
<dbReference type="CDD" id="cd00498">
    <property type="entry name" value="Hsp33"/>
    <property type="match status" value="1"/>
</dbReference>
<protein>
    <recommendedName>
        <fullName evidence="6">33 kDa chaperonin</fullName>
    </recommendedName>
    <alternativeName>
        <fullName evidence="6">Heat shock protein 33 homolog</fullName>
        <shortName evidence="6">HSP33</shortName>
    </alternativeName>
</protein>
<comment type="subcellular location">
    <subcellularLocation>
        <location evidence="6">Cytoplasm</location>
    </subcellularLocation>
</comment>
<dbReference type="PANTHER" id="PTHR30111:SF1">
    <property type="entry name" value="33 KDA CHAPERONIN"/>
    <property type="match status" value="1"/>
</dbReference>
<dbReference type="SUPFAM" id="SSF64397">
    <property type="entry name" value="Hsp33 domain"/>
    <property type="match status" value="1"/>
</dbReference>
<evidence type="ECO:0000256" key="6">
    <source>
        <dbReference type="HAMAP-Rule" id="MF_00117"/>
    </source>
</evidence>
<dbReference type="Gene3D" id="3.55.30.10">
    <property type="entry name" value="Hsp33 domain"/>
    <property type="match status" value="1"/>
</dbReference>
<dbReference type="PIRSF" id="PIRSF005261">
    <property type="entry name" value="Heat_shock_Hsp33"/>
    <property type="match status" value="1"/>
</dbReference>
<evidence type="ECO:0000256" key="5">
    <source>
        <dbReference type="ARBA" id="ARBA00023284"/>
    </source>
</evidence>
<dbReference type="InterPro" id="IPR016153">
    <property type="entry name" value="Heat_shock_Hsp33_N"/>
</dbReference>
<name>A0ABR5P333_9LACO</name>
<comment type="function">
    <text evidence="6">Redox regulated molecular chaperone. Protects both thermally unfolding and oxidatively damaged proteins from irreversible aggregation. Plays an important role in the bacterial defense system toward oxidative stress.</text>
</comment>
<reference evidence="7 8" key="1">
    <citation type="journal article" date="2015" name="Genome Announc.">
        <title>Expanding the biotechnology potential of lactobacilli through comparative genomics of 213 strains and associated genera.</title>
        <authorList>
            <person name="Sun Z."/>
            <person name="Harris H.M."/>
            <person name="McCann A."/>
            <person name="Guo C."/>
            <person name="Argimon S."/>
            <person name="Zhang W."/>
            <person name="Yang X."/>
            <person name="Jeffery I.B."/>
            <person name="Cooney J.C."/>
            <person name="Kagawa T.F."/>
            <person name="Liu W."/>
            <person name="Song Y."/>
            <person name="Salvetti E."/>
            <person name="Wrobel A."/>
            <person name="Rasinkangas P."/>
            <person name="Parkhill J."/>
            <person name="Rea M.C."/>
            <person name="O'Sullivan O."/>
            <person name="Ritari J."/>
            <person name="Douillard F.P."/>
            <person name="Paul Ross R."/>
            <person name="Yang R."/>
            <person name="Briner A.E."/>
            <person name="Felis G.E."/>
            <person name="de Vos W.M."/>
            <person name="Barrangou R."/>
            <person name="Klaenhammer T.R."/>
            <person name="Caufield P.W."/>
            <person name="Cui Y."/>
            <person name="Zhang H."/>
            <person name="O'Toole P.W."/>
        </authorList>
    </citation>
    <scope>NUCLEOTIDE SEQUENCE [LARGE SCALE GENOMIC DNA]</scope>
    <source>
        <strain evidence="7 8">DSM 16041</strain>
    </source>
</reference>
<evidence type="ECO:0000313" key="8">
    <source>
        <dbReference type="Proteomes" id="UP000051883"/>
    </source>
</evidence>
<dbReference type="HAMAP" id="MF_00117">
    <property type="entry name" value="HslO"/>
    <property type="match status" value="1"/>
</dbReference>
<dbReference type="EMBL" id="AZDK01000002">
    <property type="protein sequence ID" value="KRK60802.1"/>
    <property type="molecule type" value="Genomic_DNA"/>
</dbReference>